<dbReference type="GO" id="GO:0003723">
    <property type="term" value="F:RNA binding"/>
    <property type="evidence" value="ECO:0007669"/>
    <property type="project" value="InterPro"/>
</dbReference>
<dbReference type="GO" id="GO:0160148">
    <property type="term" value="F:tRNA pseudouridine(55) synthase activity"/>
    <property type="evidence" value="ECO:0007669"/>
    <property type="project" value="UniProtKB-EC"/>
</dbReference>
<evidence type="ECO:0000313" key="8">
    <source>
        <dbReference type="Proteomes" id="UP000177230"/>
    </source>
</evidence>
<evidence type="ECO:0000256" key="4">
    <source>
        <dbReference type="ARBA" id="ARBA00023235"/>
    </source>
</evidence>
<evidence type="ECO:0000256" key="1">
    <source>
        <dbReference type="ARBA" id="ARBA00000385"/>
    </source>
</evidence>
<dbReference type="PANTHER" id="PTHR13767">
    <property type="entry name" value="TRNA-PSEUDOURIDINE SYNTHASE"/>
    <property type="match status" value="1"/>
</dbReference>
<protein>
    <recommendedName>
        <fullName evidence="5">tRNA pseudouridine synthase B</fullName>
        <ecNumber evidence="5">5.4.99.25</ecNumber>
    </recommendedName>
    <alternativeName>
        <fullName evidence="5">tRNA pseudouridine(55) synthase</fullName>
        <shortName evidence="5">Psi55 synthase</shortName>
    </alternativeName>
    <alternativeName>
        <fullName evidence="5">tRNA pseudouridylate synthase</fullName>
    </alternativeName>
    <alternativeName>
        <fullName evidence="5">tRNA-uridine isomerase</fullName>
    </alternativeName>
</protein>
<accession>A0A1F5R453</accession>
<dbReference type="GO" id="GO:0031119">
    <property type="term" value="P:tRNA pseudouridine synthesis"/>
    <property type="evidence" value="ECO:0007669"/>
    <property type="project" value="UniProtKB-UniRule"/>
</dbReference>
<feature type="domain" description="Pseudouridine synthase II N-terminal" evidence="6">
    <location>
        <begin position="23"/>
        <end position="171"/>
    </location>
</feature>
<dbReference type="GO" id="GO:1990481">
    <property type="term" value="P:mRNA pseudouridine synthesis"/>
    <property type="evidence" value="ECO:0007669"/>
    <property type="project" value="TreeGrafter"/>
</dbReference>
<sequence length="282" mass="31115">MDAILNINKPPGMTSFAVVSRVRRLLNIKKAGHAGTLDPMAVGVLLVVTGRATRLSQFLMGRPKEYLAAIKLGIETDTCDLEGQIIRQCEVPGLDRESVASVLSKFVGDIKQIPPAFSAIKIDGQPAYKKARKGVAVEIPERQVRVDAIDLIGFAGDEITIKVRCSKGTYVRSLARDIGQRIGSYGTLAALTRTAVGEFRLEQSLELEGITEQDGVSMDRALDFMPEVIIDPDSYQRIKHGNTIMVDEKGERDIHYRIKYDGQLVALGQFKDDHQLHPEIVM</sequence>
<dbReference type="SUPFAM" id="SSF55120">
    <property type="entry name" value="Pseudouridine synthase"/>
    <property type="match status" value="1"/>
</dbReference>
<dbReference type="EMBL" id="MFFM01000046">
    <property type="protein sequence ID" value="OGF08803.1"/>
    <property type="molecule type" value="Genomic_DNA"/>
</dbReference>
<dbReference type="InterPro" id="IPR020103">
    <property type="entry name" value="PsdUridine_synth_cat_dom_sf"/>
</dbReference>
<dbReference type="PANTHER" id="PTHR13767:SF2">
    <property type="entry name" value="PSEUDOURIDYLATE SYNTHASE TRUB1"/>
    <property type="match status" value="1"/>
</dbReference>
<evidence type="ECO:0000259" key="6">
    <source>
        <dbReference type="Pfam" id="PF01509"/>
    </source>
</evidence>
<dbReference type="InterPro" id="IPR002501">
    <property type="entry name" value="PsdUridine_synth_N"/>
</dbReference>
<dbReference type="EC" id="5.4.99.25" evidence="5"/>
<dbReference type="AlphaFoldDB" id="A0A1F5R453"/>
<comment type="similarity">
    <text evidence="2 5">Belongs to the pseudouridine synthase TruB family. Type 1 subfamily.</text>
</comment>
<keyword evidence="4 5" id="KW-0413">Isomerase</keyword>
<dbReference type="HAMAP" id="MF_01080">
    <property type="entry name" value="TruB_bact"/>
    <property type="match status" value="1"/>
</dbReference>
<comment type="caution">
    <text evidence="7">The sequence shown here is derived from an EMBL/GenBank/DDBJ whole genome shotgun (WGS) entry which is preliminary data.</text>
</comment>
<dbReference type="InterPro" id="IPR014780">
    <property type="entry name" value="tRNA_psdUridine_synth_TruB"/>
</dbReference>
<evidence type="ECO:0000256" key="2">
    <source>
        <dbReference type="ARBA" id="ARBA00005642"/>
    </source>
</evidence>
<name>A0A1F5R453_9BACT</name>
<evidence type="ECO:0000256" key="3">
    <source>
        <dbReference type="ARBA" id="ARBA00022694"/>
    </source>
</evidence>
<keyword evidence="3 5" id="KW-0819">tRNA processing</keyword>
<reference evidence="7 8" key="1">
    <citation type="journal article" date="2016" name="Nat. Commun.">
        <title>Thousands of microbial genomes shed light on interconnected biogeochemical processes in an aquifer system.</title>
        <authorList>
            <person name="Anantharaman K."/>
            <person name="Brown C.T."/>
            <person name="Hug L.A."/>
            <person name="Sharon I."/>
            <person name="Castelle C.J."/>
            <person name="Probst A.J."/>
            <person name="Thomas B.C."/>
            <person name="Singh A."/>
            <person name="Wilkins M.J."/>
            <person name="Karaoz U."/>
            <person name="Brodie E.L."/>
            <person name="Williams K.H."/>
            <person name="Hubbard S.S."/>
            <person name="Banfield J.F."/>
        </authorList>
    </citation>
    <scope>NUCLEOTIDE SEQUENCE [LARGE SCALE GENOMIC DNA]</scope>
</reference>
<dbReference type="Gene3D" id="3.30.2350.10">
    <property type="entry name" value="Pseudouridine synthase"/>
    <property type="match status" value="1"/>
</dbReference>
<comment type="catalytic activity">
    <reaction evidence="1 5">
        <text>uridine(55) in tRNA = pseudouridine(55) in tRNA</text>
        <dbReference type="Rhea" id="RHEA:42532"/>
        <dbReference type="Rhea" id="RHEA-COMP:10101"/>
        <dbReference type="Rhea" id="RHEA-COMP:10102"/>
        <dbReference type="ChEBI" id="CHEBI:65314"/>
        <dbReference type="ChEBI" id="CHEBI:65315"/>
        <dbReference type="EC" id="5.4.99.25"/>
    </reaction>
</comment>
<proteinExistence type="inferred from homology"/>
<dbReference type="NCBIfam" id="TIGR00431">
    <property type="entry name" value="TruB"/>
    <property type="match status" value="1"/>
</dbReference>
<dbReference type="Pfam" id="PF01509">
    <property type="entry name" value="TruB_N"/>
    <property type="match status" value="1"/>
</dbReference>
<dbReference type="CDD" id="cd02573">
    <property type="entry name" value="PseudoU_synth_EcTruB"/>
    <property type="match status" value="1"/>
</dbReference>
<feature type="active site" description="Nucleophile" evidence="5">
    <location>
        <position position="38"/>
    </location>
</feature>
<evidence type="ECO:0000256" key="5">
    <source>
        <dbReference type="HAMAP-Rule" id="MF_01080"/>
    </source>
</evidence>
<gene>
    <name evidence="5" type="primary">truB</name>
    <name evidence="7" type="ORF">A2024_00805</name>
</gene>
<evidence type="ECO:0000313" key="7">
    <source>
        <dbReference type="EMBL" id="OGF08803.1"/>
    </source>
</evidence>
<comment type="function">
    <text evidence="5">Responsible for synthesis of pseudouridine from uracil-55 in the psi GC loop of transfer RNAs.</text>
</comment>
<organism evidence="7 8">
    <name type="scientific">Candidatus Edwardsbacteria bacterium GWF2_54_11</name>
    <dbReference type="NCBI Taxonomy" id="1817851"/>
    <lineage>
        <taxon>Bacteria</taxon>
        <taxon>Candidatus Edwardsiibacteriota</taxon>
    </lineage>
</organism>
<dbReference type="Proteomes" id="UP000177230">
    <property type="component" value="Unassembled WGS sequence"/>
</dbReference>